<feature type="transmembrane region" description="Helical" evidence="2">
    <location>
        <begin position="111"/>
        <end position="132"/>
    </location>
</feature>
<gene>
    <name evidence="3" type="ORF">Vafri_6878</name>
</gene>
<reference evidence="3" key="1">
    <citation type="journal article" date="2021" name="Proc. Natl. Acad. Sci. U.S.A.">
        <title>Three genomes in the algal genus Volvox reveal the fate of a haploid sex-determining region after a transition to homothallism.</title>
        <authorList>
            <person name="Yamamoto K."/>
            <person name="Hamaji T."/>
            <person name="Kawai-Toyooka H."/>
            <person name="Matsuzaki R."/>
            <person name="Takahashi F."/>
            <person name="Nishimura Y."/>
            <person name="Kawachi M."/>
            <person name="Noguchi H."/>
            <person name="Minakuchi Y."/>
            <person name="Umen J.G."/>
            <person name="Toyoda A."/>
            <person name="Nozaki H."/>
        </authorList>
    </citation>
    <scope>NUCLEOTIDE SEQUENCE</scope>
    <source>
        <strain evidence="3">NIES-3780</strain>
    </source>
</reference>
<evidence type="ECO:0000313" key="3">
    <source>
        <dbReference type="EMBL" id="GIL50733.1"/>
    </source>
</evidence>
<evidence type="ECO:0000313" key="4">
    <source>
        <dbReference type="Proteomes" id="UP000747399"/>
    </source>
</evidence>
<dbReference type="Proteomes" id="UP000747399">
    <property type="component" value="Unassembled WGS sequence"/>
</dbReference>
<protein>
    <submittedName>
        <fullName evidence="3">Uncharacterized protein</fullName>
    </submittedName>
</protein>
<keyword evidence="4" id="KW-1185">Reference proteome</keyword>
<dbReference type="EMBL" id="BNCO01000009">
    <property type="protein sequence ID" value="GIL50733.1"/>
    <property type="molecule type" value="Genomic_DNA"/>
</dbReference>
<accession>A0A8J4AZ91</accession>
<evidence type="ECO:0000256" key="2">
    <source>
        <dbReference type="SAM" id="Phobius"/>
    </source>
</evidence>
<feature type="transmembrane region" description="Helical" evidence="2">
    <location>
        <begin position="138"/>
        <end position="158"/>
    </location>
</feature>
<feature type="compositionally biased region" description="Polar residues" evidence="1">
    <location>
        <begin position="168"/>
        <end position="185"/>
    </location>
</feature>
<feature type="region of interest" description="Disordered" evidence="1">
    <location>
        <begin position="162"/>
        <end position="199"/>
    </location>
</feature>
<proteinExistence type="predicted"/>
<organism evidence="3 4">
    <name type="scientific">Volvox africanus</name>
    <dbReference type="NCBI Taxonomy" id="51714"/>
    <lineage>
        <taxon>Eukaryota</taxon>
        <taxon>Viridiplantae</taxon>
        <taxon>Chlorophyta</taxon>
        <taxon>core chlorophytes</taxon>
        <taxon>Chlorophyceae</taxon>
        <taxon>CS clade</taxon>
        <taxon>Chlamydomonadales</taxon>
        <taxon>Volvocaceae</taxon>
        <taxon>Volvox</taxon>
    </lineage>
</organism>
<keyword evidence="2" id="KW-0472">Membrane</keyword>
<keyword evidence="2" id="KW-1133">Transmembrane helix</keyword>
<name>A0A8J4AZ91_9CHLO</name>
<sequence length="279" mass="28173">MSTASGAIQDALSSLWCELKTSFTDTSGDKGAEGQDDANADGLDTHYETLASEPSDLSFKFQMPASPGPSHGIDNTPPASWEFVKSMSGSDADLETPLVLGDDRRVTESSFTSVAVSIGSVLLGGALGATAAVTTTPFIATGIGAGLLLASFIATAAMPSDKNERPTAASTGNSAEVTSHQTVDAGSTEGGTAMANSSASTAGSVWPSFNSSWPKLAEHWDLSAAAAAALAAVVAAAGTPALSAHVPAPADLPLEAHPKVVNHLTDGAAVDAWGEWWMV</sequence>
<evidence type="ECO:0000256" key="1">
    <source>
        <dbReference type="SAM" id="MobiDB-lite"/>
    </source>
</evidence>
<comment type="caution">
    <text evidence="3">The sequence shown here is derived from an EMBL/GenBank/DDBJ whole genome shotgun (WGS) entry which is preliminary data.</text>
</comment>
<dbReference type="AlphaFoldDB" id="A0A8J4AZ91"/>
<keyword evidence="2" id="KW-0812">Transmembrane</keyword>